<evidence type="ECO:0000313" key="3">
    <source>
        <dbReference type="Proteomes" id="UP000578531"/>
    </source>
</evidence>
<evidence type="ECO:0000313" key="2">
    <source>
        <dbReference type="EMBL" id="KAF6231761.1"/>
    </source>
</evidence>
<keyword evidence="1" id="KW-1133">Transmembrane helix</keyword>
<keyword evidence="1" id="KW-0472">Membrane</keyword>
<evidence type="ECO:0000256" key="1">
    <source>
        <dbReference type="SAM" id="Phobius"/>
    </source>
</evidence>
<organism evidence="2 3">
    <name type="scientific">Letharia columbiana</name>
    <dbReference type="NCBI Taxonomy" id="112416"/>
    <lineage>
        <taxon>Eukaryota</taxon>
        <taxon>Fungi</taxon>
        <taxon>Dikarya</taxon>
        <taxon>Ascomycota</taxon>
        <taxon>Pezizomycotina</taxon>
        <taxon>Lecanoromycetes</taxon>
        <taxon>OSLEUM clade</taxon>
        <taxon>Lecanoromycetidae</taxon>
        <taxon>Lecanorales</taxon>
        <taxon>Lecanorineae</taxon>
        <taxon>Parmeliaceae</taxon>
        <taxon>Letharia</taxon>
    </lineage>
</organism>
<reference evidence="2 3" key="1">
    <citation type="journal article" date="2020" name="Genomics">
        <title>Complete, high-quality genomes from long-read metagenomic sequencing of two wolf lichen thalli reveals enigmatic genome architecture.</title>
        <authorList>
            <person name="McKenzie S.K."/>
            <person name="Walston R.F."/>
            <person name="Allen J.L."/>
        </authorList>
    </citation>
    <scope>NUCLEOTIDE SEQUENCE [LARGE SCALE GENOMIC DNA]</scope>
    <source>
        <strain evidence="2">WasteWater2</strain>
    </source>
</reference>
<dbReference type="GeneID" id="59291710"/>
<comment type="caution">
    <text evidence="2">The sequence shown here is derived from an EMBL/GenBank/DDBJ whole genome shotgun (WGS) entry which is preliminary data.</text>
</comment>
<keyword evidence="3" id="KW-1185">Reference proteome</keyword>
<proteinExistence type="predicted"/>
<dbReference type="Proteomes" id="UP000578531">
    <property type="component" value="Unassembled WGS sequence"/>
</dbReference>
<keyword evidence="1" id="KW-0812">Transmembrane</keyword>
<dbReference type="RefSeq" id="XP_037161193.1">
    <property type="nucleotide sequence ID" value="XM_037311949.1"/>
</dbReference>
<accession>A0A8H6FNF3</accession>
<dbReference type="OrthoDB" id="3650217at2759"/>
<name>A0A8H6FNF3_9LECA</name>
<gene>
    <name evidence="2" type="ORF">HO173_010063</name>
</gene>
<protein>
    <submittedName>
        <fullName evidence="2">Uncharacterized protein</fullName>
    </submittedName>
</protein>
<dbReference type="EMBL" id="JACCJC010000054">
    <property type="protein sequence ID" value="KAF6231761.1"/>
    <property type="molecule type" value="Genomic_DNA"/>
</dbReference>
<dbReference type="AlphaFoldDB" id="A0A8H6FNF3"/>
<feature type="transmembrane region" description="Helical" evidence="1">
    <location>
        <begin position="94"/>
        <end position="116"/>
    </location>
</feature>
<sequence length="122" mass="13096">MSFPSACRHTLHPHLLRHPTIRIRLPTTARAYTSRRGADETTLASARHNPRLSGPSLGHLITELSATTPDMLRDGVRREGHTMGEEQRTLARNVAIGTVGLPLAFGGVVVGVGWLWGSDGGG</sequence>